<dbReference type="SUPFAM" id="SSF159894">
    <property type="entry name" value="YgaC/TfoX-N like"/>
    <property type="match status" value="1"/>
</dbReference>
<dbReference type="EMBL" id="FOQH01000018">
    <property type="protein sequence ID" value="SFJ22117.1"/>
    <property type="molecule type" value="Genomic_DNA"/>
</dbReference>
<protein>
    <submittedName>
        <fullName evidence="2">DNA transformation protein</fullName>
    </submittedName>
</protein>
<sequence>MAVNPDLADWARDLFGGLGDIEVKAMFGGAGVYCDGVMFALIDRDDTIYLKAEGVLASALAAGGSTPFTYHRDGAPRTMGYWRIPEDGLDDPEEACMWGARSLDIARAAQRG</sequence>
<proteinExistence type="predicted"/>
<accession>A0A1I3PLB8</accession>
<dbReference type="Pfam" id="PF04993">
    <property type="entry name" value="TfoX_N"/>
    <property type="match status" value="1"/>
</dbReference>
<name>A0A1I3PLB8_9RHOB</name>
<dbReference type="Proteomes" id="UP000199377">
    <property type="component" value="Unassembled WGS sequence"/>
</dbReference>
<dbReference type="InterPro" id="IPR007076">
    <property type="entry name" value="TfoX_N"/>
</dbReference>
<dbReference type="OrthoDB" id="1524907at2"/>
<dbReference type="AlphaFoldDB" id="A0A1I3PLB8"/>
<dbReference type="PANTHER" id="PTHR36121">
    <property type="entry name" value="PROTEIN SXY"/>
    <property type="match status" value="1"/>
</dbReference>
<organism evidence="2 3">
    <name type="scientific">Albimonas pacifica</name>
    <dbReference type="NCBI Taxonomy" id="1114924"/>
    <lineage>
        <taxon>Bacteria</taxon>
        <taxon>Pseudomonadati</taxon>
        <taxon>Pseudomonadota</taxon>
        <taxon>Alphaproteobacteria</taxon>
        <taxon>Rhodobacterales</taxon>
        <taxon>Paracoccaceae</taxon>
        <taxon>Albimonas</taxon>
    </lineage>
</organism>
<dbReference type="RefSeq" id="WP_092865885.1">
    <property type="nucleotide sequence ID" value="NZ_FOQH01000018.1"/>
</dbReference>
<dbReference type="PANTHER" id="PTHR36121:SF1">
    <property type="entry name" value="PROTEIN SXY"/>
    <property type="match status" value="1"/>
</dbReference>
<reference evidence="2 3" key="1">
    <citation type="submission" date="2016-10" db="EMBL/GenBank/DDBJ databases">
        <authorList>
            <person name="de Groot N.N."/>
        </authorList>
    </citation>
    <scope>NUCLEOTIDE SEQUENCE [LARGE SCALE GENOMIC DNA]</scope>
    <source>
        <strain evidence="2 3">CGMCC 1.11030</strain>
    </source>
</reference>
<keyword evidence="3" id="KW-1185">Reference proteome</keyword>
<evidence type="ECO:0000313" key="3">
    <source>
        <dbReference type="Proteomes" id="UP000199377"/>
    </source>
</evidence>
<feature type="domain" description="TfoX N-terminal" evidence="1">
    <location>
        <begin position="13"/>
        <end position="104"/>
    </location>
</feature>
<gene>
    <name evidence="2" type="ORF">SAMN05216258_11814</name>
</gene>
<evidence type="ECO:0000259" key="1">
    <source>
        <dbReference type="Pfam" id="PF04993"/>
    </source>
</evidence>
<dbReference type="InterPro" id="IPR047525">
    <property type="entry name" value="TfoX-like"/>
</dbReference>
<dbReference type="Gene3D" id="3.30.1460.30">
    <property type="entry name" value="YgaC/TfoX-N like chaperone"/>
    <property type="match status" value="1"/>
</dbReference>
<dbReference type="STRING" id="1114924.SAMN05216258_11814"/>
<evidence type="ECO:0000313" key="2">
    <source>
        <dbReference type="EMBL" id="SFJ22117.1"/>
    </source>
</evidence>